<keyword evidence="3" id="KW-1185">Reference proteome</keyword>
<dbReference type="EMBL" id="BGPR01002900">
    <property type="protein sequence ID" value="GBM80724.1"/>
    <property type="molecule type" value="Genomic_DNA"/>
</dbReference>
<protein>
    <submittedName>
        <fullName evidence="2">Uncharacterized protein</fullName>
    </submittedName>
</protein>
<comment type="caution">
    <text evidence="2">The sequence shown here is derived from an EMBL/GenBank/DDBJ whole genome shotgun (WGS) entry which is preliminary data.</text>
</comment>
<reference evidence="2 3" key="1">
    <citation type="journal article" date="2019" name="Sci. Rep.">
        <title>Orb-weaving spider Araneus ventricosus genome elucidates the spidroin gene catalogue.</title>
        <authorList>
            <person name="Kono N."/>
            <person name="Nakamura H."/>
            <person name="Ohtoshi R."/>
            <person name="Moran D.A.P."/>
            <person name="Shinohara A."/>
            <person name="Yoshida Y."/>
            <person name="Fujiwara M."/>
            <person name="Mori M."/>
            <person name="Tomita M."/>
            <person name="Arakawa K."/>
        </authorList>
    </citation>
    <scope>NUCLEOTIDE SEQUENCE [LARGE SCALE GENOMIC DNA]</scope>
</reference>
<feature type="compositionally biased region" description="Polar residues" evidence="1">
    <location>
        <begin position="1"/>
        <end position="17"/>
    </location>
</feature>
<accession>A0A4Y2IT17</accession>
<evidence type="ECO:0000313" key="2">
    <source>
        <dbReference type="EMBL" id="GBM80724.1"/>
    </source>
</evidence>
<sequence>MTRTTPELAPTSPSFHTTPAGGQWDTTHDLACNGPHYTVESGFEPGTLRPEAEGLPLVHRGSPSILESFSKRPLKCSKTGILKLDQLQSQKSRTFSCLKCYVSTFKTNIINNINTILLIAP</sequence>
<evidence type="ECO:0000313" key="3">
    <source>
        <dbReference type="Proteomes" id="UP000499080"/>
    </source>
</evidence>
<evidence type="ECO:0000256" key="1">
    <source>
        <dbReference type="SAM" id="MobiDB-lite"/>
    </source>
</evidence>
<feature type="region of interest" description="Disordered" evidence="1">
    <location>
        <begin position="1"/>
        <end position="27"/>
    </location>
</feature>
<gene>
    <name evidence="2" type="ORF">AVEN_115841_1</name>
</gene>
<proteinExistence type="predicted"/>
<organism evidence="2 3">
    <name type="scientific">Araneus ventricosus</name>
    <name type="common">Orbweaver spider</name>
    <name type="synonym">Epeira ventricosa</name>
    <dbReference type="NCBI Taxonomy" id="182803"/>
    <lineage>
        <taxon>Eukaryota</taxon>
        <taxon>Metazoa</taxon>
        <taxon>Ecdysozoa</taxon>
        <taxon>Arthropoda</taxon>
        <taxon>Chelicerata</taxon>
        <taxon>Arachnida</taxon>
        <taxon>Araneae</taxon>
        <taxon>Araneomorphae</taxon>
        <taxon>Entelegynae</taxon>
        <taxon>Araneoidea</taxon>
        <taxon>Araneidae</taxon>
        <taxon>Araneus</taxon>
    </lineage>
</organism>
<name>A0A4Y2IT17_ARAVE</name>
<dbReference type="Proteomes" id="UP000499080">
    <property type="component" value="Unassembled WGS sequence"/>
</dbReference>
<dbReference type="AlphaFoldDB" id="A0A4Y2IT17"/>